<reference evidence="2" key="1">
    <citation type="submission" date="2020-12" db="EMBL/GenBank/DDBJ databases">
        <title>Clostridium thailandense sp. nov., a novel acetogenic bacterium isolated from peat land soil in Thailand.</title>
        <authorList>
            <person name="Chaikitkaew S."/>
            <person name="Birkeland N.K."/>
        </authorList>
    </citation>
    <scope>NUCLEOTIDE SEQUENCE</scope>
    <source>
        <strain evidence="2">PL3</strain>
    </source>
</reference>
<evidence type="ECO:0000313" key="2">
    <source>
        <dbReference type="EMBL" id="MBV7272799.1"/>
    </source>
</evidence>
<dbReference type="PANTHER" id="PTHR34981">
    <property type="entry name" value="CELL DIVISION PROTEIN ZAPA"/>
    <property type="match status" value="1"/>
</dbReference>
<dbReference type="AlphaFoldDB" id="A0A949THB9"/>
<proteinExistence type="predicted"/>
<keyword evidence="2" id="KW-0132">Cell division</keyword>
<dbReference type="EMBL" id="JAEEGC010000033">
    <property type="protein sequence ID" value="MBV7272799.1"/>
    <property type="molecule type" value="Genomic_DNA"/>
</dbReference>
<feature type="coiled-coil region" evidence="1">
    <location>
        <begin position="62"/>
        <end position="168"/>
    </location>
</feature>
<dbReference type="GO" id="GO:0043093">
    <property type="term" value="P:FtsZ-dependent cytokinesis"/>
    <property type="evidence" value="ECO:0007669"/>
    <property type="project" value="TreeGrafter"/>
</dbReference>
<sequence>MNIVTVKINGIEYNLKGDEQEEYLHKVASYVDKKVKNIMDNNAKLSTSSAAILSAVNVVDDMLKRQKEYEELVNKVNQMEKAQKSYMEQIDSLKKQLKHMEEYNDELQLKLKSNSNNQHLEQKKQDIEKLTKELELTQETAQKYIKENAELKAENKEYKFQVQSAKYKMIDLQHRLVENQINLAKEKKQKHPFLNDSTK</sequence>
<dbReference type="GO" id="GO:0005829">
    <property type="term" value="C:cytosol"/>
    <property type="evidence" value="ECO:0007669"/>
    <property type="project" value="TreeGrafter"/>
</dbReference>
<dbReference type="PANTHER" id="PTHR34981:SF1">
    <property type="entry name" value="CELL DIVISION PROTEIN ZAPA"/>
    <property type="match status" value="1"/>
</dbReference>
<organism evidence="2 3">
    <name type="scientific">Clostridium thailandense</name>
    <dbReference type="NCBI Taxonomy" id="2794346"/>
    <lineage>
        <taxon>Bacteria</taxon>
        <taxon>Bacillati</taxon>
        <taxon>Bacillota</taxon>
        <taxon>Clostridia</taxon>
        <taxon>Eubacteriales</taxon>
        <taxon>Clostridiaceae</taxon>
        <taxon>Clostridium</taxon>
    </lineage>
</organism>
<dbReference type="Pfam" id="PF05164">
    <property type="entry name" value="ZapA"/>
    <property type="match status" value="1"/>
</dbReference>
<protein>
    <submittedName>
        <fullName evidence="2">Cell division protein ZapA</fullName>
    </submittedName>
</protein>
<dbReference type="RefSeq" id="WP_218319833.1">
    <property type="nucleotide sequence ID" value="NZ_JAEEGC010000033.1"/>
</dbReference>
<dbReference type="InterPro" id="IPR007838">
    <property type="entry name" value="Cell_div_ZapA-like"/>
</dbReference>
<keyword evidence="3" id="KW-1185">Reference proteome</keyword>
<evidence type="ECO:0000313" key="3">
    <source>
        <dbReference type="Proteomes" id="UP000694308"/>
    </source>
</evidence>
<dbReference type="GO" id="GO:0000921">
    <property type="term" value="P:septin ring assembly"/>
    <property type="evidence" value="ECO:0007669"/>
    <property type="project" value="TreeGrafter"/>
</dbReference>
<dbReference type="GO" id="GO:0000917">
    <property type="term" value="P:division septum assembly"/>
    <property type="evidence" value="ECO:0007669"/>
    <property type="project" value="TreeGrafter"/>
</dbReference>
<keyword evidence="1" id="KW-0175">Coiled coil</keyword>
<keyword evidence="2" id="KW-0131">Cell cycle</keyword>
<name>A0A949THB9_9CLOT</name>
<dbReference type="Proteomes" id="UP000694308">
    <property type="component" value="Unassembled WGS sequence"/>
</dbReference>
<dbReference type="GO" id="GO:0032153">
    <property type="term" value="C:cell division site"/>
    <property type="evidence" value="ECO:0007669"/>
    <property type="project" value="TreeGrafter"/>
</dbReference>
<evidence type="ECO:0000256" key="1">
    <source>
        <dbReference type="SAM" id="Coils"/>
    </source>
</evidence>
<dbReference type="GO" id="GO:0030428">
    <property type="term" value="C:cell septum"/>
    <property type="evidence" value="ECO:0007669"/>
    <property type="project" value="TreeGrafter"/>
</dbReference>
<accession>A0A949THB9</accession>
<gene>
    <name evidence="2" type="primary">zapA</name>
    <name evidence="2" type="ORF">I6U48_07715</name>
</gene>
<comment type="caution">
    <text evidence="2">The sequence shown here is derived from an EMBL/GenBank/DDBJ whole genome shotgun (WGS) entry which is preliminary data.</text>
</comment>